<name>A0A6N8HZ57_9FIRM</name>
<keyword evidence="3 5" id="KW-0808">Transferase</keyword>
<dbReference type="PANTHER" id="PTHR11986:SF79">
    <property type="entry name" value="ACETYLORNITHINE AMINOTRANSFERASE, MITOCHONDRIAL"/>
    <property type="match status" value="1"/>
</dbReference>
<comment type="subcellular location">
    <subcellularLocation>
        <location evidence="5">Cytoplasm</location>
    </subcellularLocation>
</comment>
<sequence length="393" mass="41947">MTFEAVKQQEQQNIMPVYSRFQVALVSGKGATATDVNGKQYIDFASGIGVNSLGFCDPEWSAAVAKQAGTLQHISNLYYSPVQTAAAENLCRLSGMSKVFFANSGAEANECAVKLARKYGTDRLGAGRTEIVTLKNSFHGRTVTTLAATGQNEFHEYFAPLTTGFSYAEPNLRSVKNAVTEKTCAVMLELIQGEGGVVPMDKAFVKELRAFCTQRKILMMVDEVQTGVGRTGTFYSYQNYGVVPDVVTSAKGLASGLPLGACLCAEPFADVLGPGTHGSTFGGNPIACAGALVVMKRLAEPEFLKDVREKGNYFAEKLAEMHGVSSVRGMGLMLGAKPARGSVGEIAVKCVEHGLLILTAKDVLRLLPPLVVSKDEADKGLAILREVLDTLEP</sequence>
<feature type="binding site" evidence="5">
    <location>
        <begin position="222"/>
        <end position="225"/>
    </location>
    <ligand>
        <name>pyridoxal 5'-phosphate</name>
        <dbReference type="ChEBI" id="CHEBI:597326"/>
    </ligand>
</feature>
<dbReference type="UniPathway" id="UPA00068">
    <property type="reaction ID" value="UER00109"/>
</dbReference>
<dbReference type="Proteomes" id="UP000469440">
    <property type="component" value="Unassembled WGS sequence"/>
</dbReference>
<feature type="binding site" evidence="5">
    <location>
        <position position="279"/>
    </location>
    <ligand>
        <name>N(2)-acetyl-L-ornithine</name>
        <dbReference type="ChEBI" id="CHEBI:57805"/>
    </ligand>
</feature>
<comment type="pathway">
    <text evidence="5">Amino-acid biosynthesis; L-arginine biosynthesis; N(2)-acetyl-L-ornithine from L-glutamate: step 4/4.</text>
</comment>
<dbReference type="NCBIfam" id="TIGR00707">
    <property type="entry name" value="argD"/>
    <property type="match status" value="1"/>
</dbReference>
<dbReference type="GO" id="GO:0003992">
    <property type="term" value="F:N2-acetyl-L-ornithine:2-oxoglutarate 5-aminotransferase activity"/>
    <property type="evidence" value="ECO:0007669"/>
    <property type="project" value="UniProtKB-UniRule"/>
</dbReference>
<evidence type="ECO:0000313" key="6">
    <source>
        <dbReference type="EMBL" id="MVB11131.1"/>
    </source>
</evidence>
<dbReference type="InterPro" id="IPR015424">
    <property type="entry name" value="PyrdxlP-dep_Trfase"/>
</dbReference>
<dbReference type="PROSITE" id="PS00600">
    <property type="entry name" value="AA_TRANSFER_CLASS_3"/>
    <property type="match status" value="1"/>
</dbReference>
<dbReference type="EMBL" id="VWXL01000052">
    <property type="protein sequence ID" value="MVB11131.1"/>
    <property type="molecule type" value="Genomic_DNA"/>
</dbReference>
<dbReference type="NCBIfam" id="NF002325">
    <property type="entry name" value="PRK01278.1"/>
    <property type="match status" value="1"/>
</dbReference>
<feature type="binding site" evidence="5">
    <location>
        <position position="141"/>
    </location>
    <ligand>
        <name>N(2)-acetyl-L-ornithine</name>
        <dbReference type="ChEBI" id="CHEBI:57805"/>
    </ligand>
</feature>
<keyword evidence="5" id="KW-0055">Arginine biosynthesis</keyword>
<dbReference type="EC" id="2.6.1.11" evidence="5"/>
<dbReference type="InterPro" id="IPR015421">
    <property type="entry name" value="PyrdxlP-dep_Trfase_major"/>
</dbReference>
<evidence type="ECO:0000256" key="3">
    <source>
        <dbReference type="ARBA" id="ARBA00022679"/>
    </source>
</evidence>
<organism evidence="6 7">
    <name type="scientific">Caproicibacter fermentans</name>
    <dbReference type="NCBI Taxonomy" id="2576756"/>
    <lineage>
        <taxon>Bacteria</taxon>
        <taxon>Bacillati</taxon>
        <taxon>Bacillota</taxon>
        <taxon>Clostridia</taxon>
        <taxon>Eubacteriales</taxon>
        <taxon>Acutalibacteraceae</taxon>
        <taxon>Caproicibacter</taxon>
    </lineage>
</organism>
<dbReference type="OrthoDB" id="9807885at2"/>
<dbReference type="GO" id="GO:0030170">
    <property type="term" value="F:pyridoxal phosphate binding"/>
    <property type="evidence" value="ECO:0007669"/>
    <property type="project" value="InterPro"/>
</dbReference>
<reference evidence="6 7" key="1">
    <citation type="submission" date="2019-09" db="EMBL/GenBank/DDBJ databases">
        <title>Genome sequence of Clostridium sp. EA1.</title>
        <authorList>
            <person name="Poehlein A."/>
            <person name="Bengelsdorf F.R."/>
            <person name="Daniel R."/>
        </authorList>
    </citation>
    <scope>NUCLEOTIDE SEQUENCE [LARGE SCALE GENOMIC DNA]</scope>
    <source>
        <strain evidence="6 7">EA1</strain>
    </source>
</reference>
<dbReference type="InterPro" id="IPR004636">
    <property type="entry name" value="AcOrn/SuccOrn_fam"/>
</dbReference>
<proteinExistence type="inferred from homology"/>
<keyword evidence="2 5" id="KW-0028">Amino-acid biosynthesis</keyword>
<dbReference type="Gene3D" id="3.40.640.10">
    <property type="entry name" value="Type I PLP-dependent aspartate aminotransferase-like (Major domain)"/>
    <property type="match status" value="1"/>
</dbReference>
<keyword evidence="5" id="KW-0963">Cytoplasm</keyword>
<evidence type="ECO:0000256" key="5">
    <source>
        <dbReference type="HAMAP-Rule" id="MF_01107"/>
    </source>
</evidence>
<comment type="subunit">
    <text evidence="5">Homodimer.</text>
</comment>
<dbReference type="PIRSF" id="PIRSF000521">
    <property type="entry name" value="Transaminase_4ab_Lys_Orn"/>
    <property type="match status" value="1"/>
</dbReference>
<protein>
    <recommendedName>
        <fullName evidence="5">Acetylornithine aminotransferase</fullName>
        <shortName evidence="5">ACOAT</shortName>
        <ecNumber evidence="5">2.6.1.11</ecNumber>
    </recommendedName>
</protein>
<dbReference type="InterPro" id="IPR050103">
    <property type="entry name" value="Class-III_PLP-dep_AT"/>
</dbReference>
<evidence type="ECO:0000256" key="2">
    <source>
        <dbReference type="ARBA" id="ARBA00022605"/>
    </source>
</evidence>
<dbReference type="FunFam" id="3.40.640.10:FF:000004">
    <property type="entry name" value="Acetylornithine aminotransferase"/>
    <property type="match status" value="1"/>
</dbReference>
<dbReference type="Gene3D" id="3.90.1150.10">
    <property type="entry name" value="Aspartate Aminotransferase, domain 1"/>
    <property type="match status" value="1"/>
</dbReference>
<comment type="similarity">
    <text evidence="5">Belongs to the class-III pyridoxal-phosphate-dependent aminotransferase family. ArgD subfamily.</text>
</comment>
<comment type="miscellaneous">
    <text evidence="5">May also have succinyldiaminopimelate aminotransferase activity, thus carrying out the corresponding step in lysine biosynthesis.</text>
</comment>
<dbReference type="InterPro" id="IPR049704">
    <property type="entry name" value="Aminotrans_3_PPA_site"/>
</dbReference>
<dbReference type="CDD" id="cd00610">
    <property type="entry name" value="OAT_like"/>
    <property type="match status" value="1"/>
</dbReference>
<evidence type="ECO:0000256" key="1">
    <source>
        <dbReference type="ARBA" id="ARBA00022576"/>
    </source>
</evidence>
<comment type="catalytic activity">
    <reaction evidence="5">
        <text>N(2)-acetyl-L-ornithine + 2-oxoglutarate = N-acetyl-L-glutamate 5-semialdehyde + L-glutamate</text>
        <dbReference type="Rhea" id="RHEA:18049"/>
        <dbReference type="ChEBI" id="CHEBI:16810"/>
        <dbReference type="ChEBI" id="CHEBI:29123"/>
        <dbReference type="ChEBI" id="CHEBI:29985"/>
        <dbReference type="ChEBI" id="CHEBI:57805"/>
        <dbReference type="EC" id="2.6.1.11"/>
    </reaction>
</comment>
<feature type="binding site" evidence="5">
    <location>
        <position position="280"/>
    </location>
    <ligand>
        <name>pyridoxal 5'-phosphate</name>
        <dbReference type="ChEBI" id="CHEBI:597326"/>
    </ligand>
</feature>
<feature type="binding site" evidence="5">
    <location>
        <position position="138"/>
    </location>
    <ligand>
        <name>pyridoxal 5'-phosphate</name>
        <dbReference type="ChEBI" id="CHEBI:597326"/>
    </ligand>
</feature>
<dbReference type="RefSeq" id="WP_156990455.1">
    <property type="nucleotide sequence ID" value="NZ_VWXL01000052.1"/>
</dbReference>
<dbReference type="InterPro" id="IPR015422">
    <property type="entry name" value="PyrdxlP-dep_Trfase_small"/>
</dbReference>
<feature type="binding site" evidence="5">
    <location>
        <begin position="105"/>
        <end position="106"/>
    </location>
    <ligand>
        <name>pyridoxal 5'-phosphate</name>
        <dbReference type="ChEBI" id="CHEBI:597326"/>
    </ligand>
</feature>
<dbReference type="InterPro" id="IPR005814">
    <property type="entry name" value="Aminotrans_3"/>
</dbReference>
<comment type="cofactor">
    <cofactor evidence="5">
        <name>pyridoxal 5'-phosphate</name>
        <dbReference type="ChEBI" id="CHEBI:597326"/>
    </cofactor>
    <text evidence="5">Binds 1 pyridoxal phosphate per subunit.</text>
</comment>
<evidence type="ECO:0000256" key="4">
    <source>
        <dbReference type="ARBA" id="ARBA00022898"/>
    </source>
</evidence>
<dbReference type="PANTHER" id="PTHR11986">
    <property type="entry name" value="AMINOTRANSFERASE CLASS III"/>
    <property type="match status" value="1"/>
</dbReference>
<dbReference type="SUPFAM" id="SSF53383">
    <property type="entry name" value="PLP-dependent transferases"/>
    <property type="match status" value="1"/>
</dbReference>
<dbReference type="GO" id="GO:0005737">
    <property type="term" value="C:cytoplasm"/>
    <property type="evidence" value="ECO:0007669"/>
    <property type="project" value="UniProtKB-SubCell"/>
</dbReference>
<keyword evidence="7" id="KW-1185">Reference proteome</keyword>
<keyword evidence="1 5" id="KW-0032">Aminotransferase</keyword>
<dbReference type="HAMAP" id="MF_01107">
    <property type="entry name" value="ArgD_aminotrans_3"/>
    <property type="match status" value="1"/>
</dbReference>
<dbReference type="GO" id="GO:0006526">
    <property type="term" value="P:L-arginine biosynthetic process"/>
    <property type="evidence" value="ECO:0007669"/>
    <property type="project" value="UniProtKB-UniRule"/>
</dbReference>
<feature type="modified residue" description="N6-(pyridoxal phosphate)lysine" evidence="5">
    <location>
        <position position="251"/>
    </location>
</feature>
<accession>A0A6N8HZ57</accession>
<gene>
    <name evidence="5 6" type="primary">argD</name>
    <name evidence="6" type="ORF">CAFE_18340</name>
</gene>
<dbReference type="AlphaFoldDB" id="A0A6N8HZ57"/>
<evidence type="ECO:0000313" key="7">
    <source>
        <dbReference type="Proteomes" id="UP000469440"/>
    </source>
</evidence>
<dbReference type="GO" id="GO:0042802">
    <property type="term" value="F:identical protein binding"/>
    <property type="evidence" value="ECO:0007669"/>
    <property type="project" value="TreeGrafter"/>
</dbReference>
<dbReference type="Pfam" id="PF00202">
    <property type="entry name" value="Aminotran_3"/>
    <property type="match status" value="1"/>
</dbReference>
<comment type="caution">
    <text evidence="6">The sequence shown here is derived from an EMBL/GenBank/DDBJ whole genome shotgun (WGS) entry which is preliminary data.</text>
</comment>
<keyword evidence="4 5" id="KW-0663">Pyridoxal phosphate</keyword>